<sequence length="276" mass="32005">LPLELVLHVITCSLPKYPNVLLRPSHPITQTLLSFTLVCHETRRLANRYLRQHCVYLASETSLRSYLLTIPGRPDLRNINSLLLAPFGPRDTIDDQPTAFFVRELFNYTCTNLKRLVIDIPLRSLDPEDDHLGVRQILRAGFERLENLEELVSVRDELYLNVSPRGDEPEVWTGWQRLRHLALYNVDADEDFWSDVAHMPQLESLVLTRADGLGETDIKAQYFNHSQRPLRILLVNVEDDHVKLKHMPRASWATVDPENVMTIMRYNVPCLFDDDD</sequence>
<evidence type="ECO:0008006" key="3">
    <source>
        <dbReference type="Google" id="ProtNLM"/>
    </source>
</evidence>
<name>A0A2T2P027_CORCC</name>
<dbReference type="Proteomes" id="UP000240883">
    <property type="component" value="Unassembled WGS sequence"/>
</dbReference>
<keyword evidence="2" id="KW-1185">Reference proteome</keyword>
<feature type="non-terminal residue" evidence="1">
    <location>
        <position position="1"/>
    </location>
</feature>
<protein>
    <recommendedName>
        <fullName evidence="3">F-box domain-containing protein</fullName>
    </recommendedName>
</protein>
<proteinExistence type="predicted"/>
<dbReference type="AlphaFoldDB" id="A0A2T2P027"/>
<reference evidence="1 2" key="1">
    <citation type="journal article" date="2018" name="Front. Microbiol.">
        <title>Genome-Wide Analysis of Corynespora cassiicola Leaf Fall Disease Putative Effectors.</title>
        <authorList>
            <person name="Lopez D."/>
            <person name="Ribeiro S."/>
            <person name="Label P."/>
            <person name="Fumanal B."/>
            <person name="Venisse J.S."/>
            <person name="Kohler A."/>
            <person name="de Oliveira R.R."/>
            <person name="Labutti K."/>
            <person name="Lipzen A."/>
            <person name="Lail K."/>
            <person name="Bauer D."/>
            <person name="Ohm R.A."/>
            <person name="Barry K.W."/>
            <person name="Spatafora J."/>
            <person name="Grigoriev I.V."/>
            <person name="Martin F.M."/>
            <person name="Pujade-Renaud V."/>
        </authorList>
    </citation>
    <scope>NUCLEOTIDE SEQUENCE [LARGE SCALE GENOMIC DNA]</scope>
    <source>
        <strain evidence="1 2">Philippines</strain>
    </source>
</reference>
<organism evidence="1 2">
    <name type="scientific">Corynespora cassiicola Philippines</name>
    <dbReference type="NCBI Taxonomy" id="1448308"/>
    <lineage>
        <taxon>Eukaryota</taxon>
        <taxon>Fungi</taxon>
        <taxon>Dikarya</taxon>
        <taxon>Ascomycota</taxon>
        <taxon>Pezizomycotina</taxon>
        <taxon>Dothideomycetes</taxon>
        <taxon>Pleosporomycetidae</taxon>
        <taxon>Pleosporales</taxon>
        <taxon>Corynesporascaceae</taxon>
        <taxon>Corynespora</taxon>
    </lineage>
</organism>
<dbReference type="OrthoDB" id="6365676at2759"/>
<gene>
    <name evidence="1" type="ORF">BS50DRAFT_477034</name>
</gene>
<evidence type="ECO:0000313" key="1">
    <source>
        <dbReference type="EMBL" id="PSN71003.1"/>
    </source>
</evidence>
<dbReference type="EMBL" id="KZ678131">
    <property type="protein sequence ID" value="PSN71003.1"/>
    <property type="molecule type" value="Genomic_DNA"/>
</dbReference>
<feature type="non-terminal residue" evidence="1">
    <location>
        <position position="276"/>
    </location>
</feature>
<accession>A0A2T2P027</accession>
<evidence type="ECO:0000313" key="2">
    <source>
        <dbReference type="Proteomes" id="UP000240883"/>
    </source>
</evidence>